<organism evidence="7 8">
    <name type="scientific">Hyaloperonospora brassicae</name>
    <name type="common">Brassica downy mildew</name>
    <name type="synonym">Peronospora brassicae</name>
    <dbReference type="NCBI Taxonomy" id="162125"/>
    <lineage>
        <taxon>Eukaryota</taxon>
        <taxon>Sar</taxon>
        <taxon>Stramenopiles</taxon>
        <taxon>Oomycota</taxon>
        <taxon>Peronosporomycetes</taxon>
        <taxon>Peronosporales</taxon>
        <taxon>Peronosporaceae</taxon>
        <taxon>Hyaloperonospora</taxon>
    </lineage>
</organism>
<dbReference type="PANTHER" id="PTHR43392:SF2">
    <property type="entry name" value="AAA-TYPE ATPASE FAMILY PROTEIN _ ANKYRIN REPEAT FAMILY PROTEIN"/>
    <property type="match status" value="1"/>
</dbReference>
<comment type="caution">
    <text evidence="7">The sequence shown here is derived from an EMBL/GenBank/DDBJ whole genome shotgun (WGS) entry which is preliminary data.</text>
</comment>
<dbReference type="Pfam" id="PF26601">
    <property type="entry name" value="zf-CHCC_ins"/>
    <property type="match status" value="3"/>
</dbReference>
<evidence type="ECO:0000256" key="5">
    <source>
        <dbReference type="SAM" id="MobiDB-lite"/>
    </source>
</evidence>
<dbReference type="GO" id="GO:0005524">
    <property type="term" value="F:ATP binding"/>
    <property type="evidence" value="ECO:0007669"/>
    <property type="project" value="UniProtKB-KW"/>
</dbReference>
<dbReference type="Gene3D" id="1.10.8.60">
    <property type="match status" value="3"/>
</dbReference>
<feature type="coiled-coil region" evidence="4">
    <location>
        <begin position="1696"/>
        <end position="1723"/>
    </location>
</feature>
<evidence type="ECO:0000313" key="7">
    <source>
        <dbReference type="EMBL" id="CAI5731047.1"/>
    </source>
</evidence>
<dbReference type="EMBL" id="CANTFL010001076">
    <property type="protein sequence ID" value="CAI5731047.1"/>
    <property type="molecule type" value="Genomic_DNA"/>
</dbReference>
<feature type="compositionally biased region" description="Basic and acidic residues" evidence="5">
    <location>
        <begin position="1"/>
        <end position="12"/>
    </location>
</feature>
<evidence type="ECO:0000256" key="2">
    <source>
        <dbReference type="ARBA" id="ARBA00022741"/>
    </source>
</evidence>
<dbReference type="Pfam" id="PF26600">
    <property type="entry name" value="zf-CHCC_shd"/>
    <property type="match status" value="1"/>
</dbReference>
<evidence type="ECO:0000313" key="8">
    <source>
        <dbReference type="Proteomes" id="UP001162031"/>
    </source>
</evidence>
<sequence>MAARTAKMDSEKCQAQTKKGNACKGKPLSGLSYCRDHVGRANQSRSKLAKLSVPGTEAIKDTHDAKKSNEIVLAWQVVASKEPSVNKSVVNDQLSQSFDIEKSTSANLEAGATEVDDHYSSGSDVEDFVDAVQYDNGDEVEESEHLQHLRDVLEVKDEEVEDVVSIVEETFQDDEEEKSAWVVEDQQLLLPCDWHWGMKLEERWNALYSVMALWGSLNRCVQDVVIKELSSLKTELQREMLRANARVYEGKAVIGGTITGCVSRLEAIRTTNPFAILVEEASEVMEPLLVSCFGTSTRKLEMIGDHMQLQPSVMGRIDFERVNKMNISMFERLISAPPSNKVPSSVLSIQRRMRKNICDLTRAFYTEITVIEDHEVCGKKVVGSKVTGNRALLNACEGGGREIPGISPHIYFWTHSGAQKRASVGLSRVNQHEANMTCKLVHYLVHCGGYANEVRQFVCKEKVGVPLPRCRHELVVPCPTAETLKRWTGKSCSTLNLIQEGEMYGPKDYFCKQIVTFQRLCGHSESVRCERAFELAQNPSRCREPVVVANPECGHDFSTTCSEEKSFREKVAQRSGKVEDITPLETVHEGDSSNFRSYGLNFQCSHETVYVRLCGHKTTMRCSEARHNTRLCEELVLAKLPICGHPVKMLCHLTKHLSAWLPWKVQAPSVKLLRDENIVDATLPIPVARPAALKSVLKDCETTLDAAIKDTKRKYSSNSWSPEATRHLPEVSGVTYIEMSLASKRDFLIRKLKLLEKFKERLDREALWTNPLFSPVEFTVFVMLNRKLQARRIDKFEMKDFGSLHTFSGIEVHEATKTQFKRVVGTKDCCVLFGRVYTVKSLRDPADIPKKKSKKGGNVANWVTMQSSRGYDALYRAANGWVIWRPYVLFPVHQVEVTDSNRLSILKYLPEESQAVEPNRTIRFNKTFTGEELESKPADAMRLSSVISENDREKIRRLASSISPLYEQLNIWHPWDGQLLSTGAVVAVSTQVERDLASKLNFCPNRASNTKQSKSPFGGIKYVQTLQSRGKLKEDGNLFLALEHLAVRKQDTVEVRLKLEEYVSNLCGEVESYAHPLVIVAIARLASRLSQSNSSDVQQKLLQIFASLYPEASSSWLDDSELRLMQTTGGQIDFVSSIASGSPTLVDEKWALLKSQYGCHSDAMEKLLKLVGLNKVKQSAVNLFKNALTLQQLSSAQRKKNIMAFNYCFVGNPGTGKTTVARLFANILKDSKIRRANTFVECTAQKLKDDGASDFRLKVEQATGGVVFIDEAYELDPAGDFKGKPIVAELLTAAEDKRDDLSIILAGYEDDIQKKLYAYNDGLPSRFQEVVFEDFDVQELETIWDALANDRGWQYEKATAKVACRRLAKAKGRKGFGNARAVRKLFEQAVKEAMAREDFDGHLTFHTVDLLGDRPSTNRKLQEVLREVEEKTGWHKIKEEFKILVETSDTNYEREVKGVETVPVCFNRLFLGNPGTGKTTCAEYFGRVLQALRFLSNGAVVKKTAGDFIGSHVGESQTKTAQILDMAKGKVLVIDEAYNLNDKMFGKQVLDVLVEKVQGTECDDVAVLLIGYEREMLEMLRTQNPGLMRRFPPNHAFYFEDYTEQELLDILERNCAKRSVTCPYEVADAMLKQLALQKTQPNFGNAGAVEQLLKHALGKAMNRPMVYGKTLLTLEDVDVKAKCEGEASEQDDPLNALNALYRMDDIKEQLTQLQNQIIVADREGSVLPDVGHFVFRGSPGTGKTTVARAMAKILHGLRVLATTKLVETSGLDLTAEYVGQTKQRVAAKLGEAKGGVLFIDEAYELGKWTFAEEAMTTLVAAMTDPSYAGLVIIIAGYSKDIDQMLSRNVGLRSRFRRFIDFSDWEAEDAVEFLTAKAEAENFEVDDGAAVMLLQVFEELKKLRNFGNGRDAMAMWKEILQQRAQRVVRETEEERTVTTGDVEKASEAIMVARRGCAVPSKGTAATKNPLKLLDGLYRMNEIRDQLSRLQMQIAVADREGSARPEIGHFVFRGSPGTGKTTVARVMAQILHAMSALCTTKLVETSGLELTGEYLGQTKTKVTEKLGEARGGLLFIDEAYDLGKGHYGEEAMTTLVAAMTDPSYAGMVIVIAGYPRDMDVMLNRNAGLKSRFKRFIDFPDWEAEDGVAFLRAKALKEEMTLEPGAEVMLLKTFEELKKLDGFGNGRDAVGMWDELKQCRAQRVFTVAEMVRTITAVDAAIAGESILAARRPPDGPILSQSSILHPSDGLCRPREQHAEVRPSLCELSEDQESETHLQAEQMVGNEEALEADEQVVEVEAARDEEPVGNGNIANEERDIGVSDEDWEELQRAKEDHAAHVDGLRRAREQAKLEEERRRVEAIQAKIRQICPCPAGYSWYKCGTGWRCGGGSHFVSDAQLNNQFTC</sequence>
<dbReference type="Proteomes" id="UP001162031">
    <property type="component" value="Unassembled WGS sequence"/>
</dbReference>
<accession>A0AAV0U296</accession>
<dbReference type="InterPro" id="IPR058254">
    <property type="entry name" value="zf-CHCC_shd"/>
</dbReference>
<evidence type="ECO:0000259" key="6">
    <source>
        <dbReference type="SMART" id="SM00382"/>
    </source>
</evidence>
<dbReference type="PANTHER" id="PTHR43392">
    <property type="entry name" value="AAA-TYPE ATPASE FAMILY PROTEIN / ANKYRIN REPEAT FAMILY PROTEIN"/>
    <property type="match status" value="1"/>
</dbReference>
<dbReference type="InterPro" id="IPR003959">
    <property type="entry name" value="ATPase_AAA_core"/>
</dbReference>
<dbReference type="SUPFAM" id="SSF52540">
    <property type="entry name" value="P-loop containing nucleoside triphosphate hydrolases"/>
    <property type="match status" value="5"/>
</dbReference>
<feature type="region of interest" description="Disordered" evidence="5">
    <location>
        <begin position="1"/>
        <end position="24"/>
    </location>
</feature>
<dbReference type="Pfam" id="PF00004">
    <property type="entry name" value="AAA"/>
    <property type="match status" value="4"/>
</dbReference>
<comment type="similarity">
    <text evidence="1">Belongs to the CbxX/CfxQ family.</text>
</comment>
<dbReference type="FunFam" id="3.40.50.300:FF:000216">
    <property type="entry name" value="Type VII secretion ATPase EccA"/>
    <property type="match status" value="3"/>
</dbReference>
<name>A0AAV0U296_HYABA</name>
<keyword evidence="3" id="KW-0067">ATP-binding</keyword>
<dbReference type="InterPro" id="IPR003593">
    <property type="entry name" value="AAA+_ATPase"/>
</dbReference>
<dbReference type="InterPro" id="IPR058255">
    <property type="entry name" value="zf-CHCC_ins"/>
</dbReference>
<evidence type="ECO:0000256" key="3">
    <source>
        <dbReference type="ARBA" id="ARBA00022840"/>
    </source>
</evidence>
<feature type="domain" description="AAA+ ATPase" evidence="6">
    <location>
        <begin position="1203"/>
        <end position="1333"/>
    </location>
</feature>
<dbReference type="SMART" id="SM00382">
    <property type="entry name" value="AAA"/>
    <property type="match status" value="4"/>
</dbReference>
<protein>
    <recommendedName>
        <fullName evidence="6">AAA+ ATPase domain-containing protein</fullName>
    </recommendedName>
</protein>
<feature type="domain" description="AAA+ ATPase" evidence="6">
    <location>
        <begin position="1465"/>
        <end position="1603"/>
    </location>
</feature>
<dbReference type="InterPro" id="IPR000641">
    <property type="entry name" value="CbxX/CfxQ"/>
</dbReference>
<dbReference type="Pfam" id="PF17866">
    <property type="entry name" value="AAA_lid_6"/>
    <property type="match status" value="2"/>
</dbReference>
<feature type="domain" description="AAA+ ATPase" evidence="6">
    <location>
        <begin position="1729"/>
        <end position="1863"/>
    </location>
</feature>
<dbReference type="InterPro" id="IPR050773">
    <property type="entry name" value="CbxX/CfxQ_RuBisCO_ESX"/>
</dbReference>
<gene>
    <name evidence="7" type="ORF">HBR001_LOCUS5056</name>
</gene>
<reference evidence="7" key="1">
    <citation type="submission" date="2022-12" db="EMBL/GenBank/DDBJ databases">
        <authorList>
            <person name="Webb A."/>
        </authorList>
    </citation>
    <scope>NUCLEOTIDE SEQUENCE</scope>
    <source>
        <strain evidence="7">Hp1</strain>
    </source>
</reference>
<dbReference type="InterPro" id="IPR041627">
    <property type="entry name" value="AAA_lid_6"/>
</dbReference>
<dbReference type="PRINTS" id="PR00819">
    <property type="entry name" value="CBXCFQXSUPER"/>
</dbReference>
<feature type="domain" description="AAA+ ATPase" evidence="6">
    <location>
        <begin position="2004"/>
        <end position="2120"/>
    </location>
</feature>
<dbReference type="GO" id="GO:0016887">
    <property type="term" value="F:ATP hydrolysis activity"/>
    <property type="evidence" value="ECO:0007669"/>
    <property type="project" value="InterPro"/>
</dbReference>
<dbReference type="Gene3D" id="3.40.50.300">
    <property type="entry name" value="P-loop containing nucleotide triphosphate hydrolases"/>
    <property type="match status" value="6"/>
</dbReference>
<evidence type="ECO:0000256" key="1">
    <source>
        <dbReference type="ARBA" id="ARBA00010378"/>
    </source>
</evidence>
<keyword evidence="4" id="KW-0175">Coiled coil</keyword>
<keyword evidence="8" id="KW-1185">Reference proteome</keyword>
<dbReference type="InterPro" id="IPR027417">
    <property type="entry name" value="P-loop_NTPase"/>
</dbReference>
<evidence type="ECO:0000256" key="4">
    <source>
        <dbReference type="SAM" id="Coils"/>
    </source>
</evidence>
<proteinExistence type="inferred from homology"/>
<keyword evidence="2" id="KW-0547">Nucleotide-binding</keyword>
<dbReference type="CDD" id="cd00009">
    <property type="entry name" value="AAA"/>
    <property type="match status" value="4"/>
</dbReference>